<organism evidence="7 8">
    <name type="scientific">Candidatus Lucifugimonas marina</name>
    <dbReference type="NCBI Taxonomy" id="3038979"/>
    <lineage>
        <taxon>Bacteria</taxon>
        <taxon>Bacillati</taxon>
        <taxon>Chloroflexota</taxon>
        <taxon>Dehalococcoidia</taxon>
        <taxon>SAR202 cluster</taxon>
        <taxon>Candidatus Lucifugimonadales</taxon>
        <taxon>Candidatus Lucifugimonadaceae</taxon>
        <taxon>Candidatus Lucifugimonas</taxon>
    </lineage>
</organism>
<evidence type="ECO:0000259" key="5">
    <source>
        <dbReference type="SMART" id="SM00829"/>
    </source>
</evidence>
<dbReference type="Pfam" id="PF00107">
    <property type="entry name" value="ADH_zinc_N"/>
    <property type="match status" value="1"/>
</dbReference>
<dbReference type="InterPro" id="IPR002328">
    <property type="entry name" value="ADH_Zn_CS"/>
</dbReference>
<dbReference type="SMART" id="SM00829">
    <property type="entry name" value="PKS_ER"/>
    <property type="match status" value="1"/>
</dbReference>
<keyword evidence="8" id="KW-1185">Reference proteome</keyword>
<dbReference type="GO" id="GO:0008270">
    <property type="term" value="F:zinc ion binding"/>
    <property type="evidence" value="ECO:0007669"/>
    <property type="project" value="InterPro"/>
</dbReference>
<dbReference type="Gene3D" id="3.40.50.720">
    <property type="entry name" value="NAD(P)-binding Rossmann-like Domain"/>
    <property type="match status" value="1"/>
</dbReference>
<dbReference type="RefSeq" id="WP_342825340.1">
    <property type="nucleotide sequence ID" value="NZ_CP046146.1"/>
</dbReference>
<dbReference type="PROSITE" id="PS00059">
    <property type="entry name" value="ADH_ZINC"/>
    <property type="match status" value="1"/>
</dbReference>
<comment type="cofactor">
    <cofactor evidence="4">
        <name>Zn(2+)</name>
        <dbReference type="ChEBI" id="CHEBI:29105"/>
    </cofactor>
</comment>
<dbReference type="AlphaFoldDB" id="A0AAJ6CTY7"/>
<dbReference type="InterPro" id="IPR020843">
    <property type="entry name" value="ER"/>
</dbReference>
<evidence type="ECO:0000313" key="8">
    <source>
        <dbReference type="Proteomes" id="UP001219901"/>
    </source>
</evidence>
<evidence type="ECO:0000313" key="9">
    <source>
        <dbReference type="Proteomes" id="UP001321249"/>
    </source>
</evidence>
<keyword evidence="2 4" id="KW-0862">Zinc</keyword>
<keyword evidence="1 4" id="KW-0479">Metal-binding</keyword>
<accession>A0AAJ6CTY7</accession>
<evidence type="ECO:0000256" key="2">
    <source>
        <dbReference type="ARBA" id="ARBA00022833"/>
    </source>
</evidence>
<dbReference type="InterPro" id="IPR011032">
    <property type="entry name" value="GroES-like_sf"/>
</dbReference>
<dbReference type="Proteomes" id="UP001321249">
    <property type="component" value="Unassembled WGS sequence"/>
</dbReference>
<dbReference type="SUPFAM" id="SSF50129">
    <property type="entry name" value="GroES-like"/>
    <property type="match status" value="1"/>
</dbReference>
<comment type="similarity">
    <text evidence="4">Belongs to the zinc-containing alcohol dehydrogenase family.</text>
</comment>
<dbReference type="PANTHER" id="PTHR43401:SF2">
    <property type="entry name" value="L-THREONINE 3-DEHYDROGENASE"/>
    <property type="match status" value="1"/>
</dbReference>
<reference evidence="8 9" key="1">
    <citation type="submission" date="2019-11" db="EMBL/GenBank/DDBJ databases">
        <authorList>
            <person name="Cho J.-C."/>
        </authorList>
    </citation>
    <scope>NUCLEOTIDE SEQUENCE [LARGE SCALE GENOMIC DNA]</scope>
    <source>
        <strain evidence="7 8">JH1073</strain>
        <strain evidence="6 9">JH702</strain>
    </source>
</reference>
<dbReference type="InterPro" id="IPR036291">
    <property type="entry name" value="NAD(P)-bd_dom_sf"/>
</dbReference>
<reference evidence="8" key="3">
    <citation type="submission" date="2023-06" db="EMBL/GenBank/DDBJ databases">
        <title>Pangenomics reveal diversification of enzyme families and niche specialization in globally abundant SAR202 bacteria.</title>
        <authorList>
            <person name="Saw J.H.W."/>
        </authorList>
    </citation>
    <scope>NUCLEOTIDE SEQUENCE [LARGE SCALE GENOMIC DNA]</scope>
    <source>
        <strain evidence="8">JH1073</strain>
    </source>
</reference>
<protein>
    <submittedName>
        <fullName evidence="7">Alcohol dehydrogenase catalytic domain-containing protein</fullName>
    </submittedName>
</protein>
<dbReference type="Pfam" id="PF08240">
    <property type="entry name" value="ADH_N"/>
    <property type="match status" value="1"/>
</dbReference>
<feature type="domain" description="Enoyl reductase (ER)" evidence="5">
    <location>
        <begin position="11"/>
        <end position="368"/>
    </location>
</feature>
<evidence type="ECO:0000256" key="3">
    <source>
        <dbReference type="ARBA" id="ARBA00023002"/>
    </source>
</evidence>
<dbReference type="GO" id="GO:0016491">
    <property type="term" value="F:oxidoreductase activity"/>
    <property type="evidence" value="ECO:0007669"/>
    <property type="project" value="UniProtKB-KW"/>
</dbReference>
<dbReference type="InterPro" id="IPR013149">
    <property type="entry name" value="ADH-like_C"/>
</dbReference>
<dbReference type="InterPro" id="IPR050129">
    <property type="entry name" value="Zn_alcohol_dh"/>
</dbReference>
<name>A0AAJ6CTY7_9CHLR</name>
<dbReference type="InterPro" id="IPR013154">
    <property type="entry name" value="ADH-like_N"/>
</dbReference>
<keyword evidence="3" id="KW-0560">Oxidoreductase</keyword>
<evidence type="ECO:0000256" key="4">
    <source>
        <dbReference type="RuleBase" id="RU361277"/>
    </source>
</evidence>
<dbReference type="EMBL" id="WMBE01000002">
    <property type="protein sequence ID" value="MDG0867220.1"/>
    <property type="molecule type" value="Genomic_DNA"/>
</dbReference>
<dbReference type="Gene3D" id="3.90.180.10">
    <property type="entry name" value="Medium-chain alcohol dehydrogenases, catalytic domain"/>
    <property type="match status" value="1"/>
</dbReference>
<dbReference type="PANTHER" id="PTHR43401">
    <property type="entry name" value="L-THREONINE 3-DEHYDROGENASE"/>
    <property type="match status" value="1"/>
</dbReference>
<dbReference type="SUPFAM" id="SSF51735">
    <property type="entry name" value="NAD(P)-binding Rossmann-fold domains"/>
    <property type="match status" value="1"/>
</dbReference>
<proteinExistence type="inferred from homology"/>
<dbReference type="EMBL" id="CP046147">
    <property type="protein sequence ID" value="WFG38629.1"/>
    <property type="molecule type" value="Genomic_DNA"/>
</dbReference>
<gene>
    <name evidence="6" type="ORF">GKO46_09075</name>
    <name evidence="7" type="ORF">GKO48_03080</name>
</gene>
<dbReference type="Proteomes" id="UP001219901">
    <property type="component" value="Chromosome"/>
</dbReference>
<evidence type="ECO:0000256" key="1">
    <source>
        <dbReference type="ARBA" id="ARBA00022723"/>
    </source>
</evidence>
<sequence length="374" mass="39864">MALMKTAYFYGGKDIRVVEEPVPEPGPGEVLFKVMSAGVCGSDLHNYRGHRSRDDERWQQGHELSGVIAGLGEGVTGFEIGQRVGIEAEHLLGCGECRLCLDGQYHLCPDRGMRHGVRQGSHGFSQYDVCVDENVTVLPDDVSFDAAALVDCYACGVHAMNRVPDVAGQSVAIIGAGAIALTMGQVLKANGAAKVILIGTREQPVEVALEAGSAEVGVVGGSLLRLGSSALKRPFDGAQDDRSVVEAVLEETDGEGVAVTFETVGGQTQLIQQAIEMTRRGGVVSVLGLFTKPQAVDPAMAMEREISIQWSNSFSSWNGEREFMTALNLLRSGKLNPDPIVTHHFGIDEIAEAFAVADDKRSSGAIRVMVTPWG</sequence>
<evidence type="ECO:0000313" key="6">
    <source>
        <dbReference type="EMBL" id="MDG0867220.1"/>
    </source>
</evidence>
<evidence type="ECO:0000313" key="7">
    <source>
        <dbReference type="EMBL" id="WFG38629.1"/>
    </source>
</evidence>
<reference evidence="7" key="2">
    <citation type="journal article" date="2023" name="Nat. Commun.">
        <title>Cultivation of marine bacteria of the SAR202 clade.</title>
        <authorList>
            <person name="Lim Y."/>
            <person name="Seo J.H."/>
            <person name="Giovannoni S.J."/>
            <person name="Kang I."/>
            <person name="Cho J.C."/>
        </authorList>
    </citation>
    <scope>NUCLEOTIDE SEQUENCE</scope>
    <source>
        <strain evidence="7">JH1073</strain>
    </source>
</reference>